<comment type="caution">
    <text evidence="1">The sequence shown here is derived from an EMBL/GenBank/DDBJ whole genome shotgun (WGS) entry which is preliminary data.</text>
</comment>
<accession>A0A7W3VVJ2</accession>
<proteinExistence type="predicted"/>
<organism evidence="1 2">
    <name type="scientific">Amycolatopsis dendrobii</name>
    <dbReference type="NCBI Taxonomy" id="2760662"/>
    <lineage>
        <taxon>Bacteria</taxon>
        <taxon>Bacillati</taxon>
        <taxon>Actinomycetota</taxon>
        <taxon>Actinomycetes</taxon>
        <taxon>Pseudonocardiales</taxon>
        <taxon>Pseudonocardiaceae</taxon>
        <taxon>Amycolatopsis</taxon>
    </lineage>
</organism>
<evidence type="ECO:0000313" key="2">
    <source>
        <dbReference type="Proteomes" id="UP000526734"/>
    </source>
</evidence>
<dbReference type="EMBL" id="JACGZW010000004">
    <property type="protein sequence ID" value="MBB1153996.1"/>
    <property type="molecule type" value="Genomic_DNA"/>
</dbReference>
<keyword evidence="2" id="KW-1185">Reference proteome</keyword>
<dbReference type="RefSeq" id="WP_182891086.1">
    <property type="nucleotide sequence ID" value="NZ_JACGZW010000004.1"/>
</dbReference>
<protein>
    <recommendedName>
        <fullName evidence="3">HK97 gp10 family phage protein</fullName>
    </recommendedName>
</protein>
<evidence type="ECO:0000313" key="1">
    <source>
        <dbReference type="EMBL" id="MBB1153996.1"/>
    </source>
</evidence>
<sequence length="123" mass="13355">MADVDMSQVDQLARDLEAVPAETLPKFKKVVEKGAVNIKKGLRADAVGHPTYPYFYRSISYDVTDQGLGAEIGPDKDATQGDLGNLLYFGTDKTAGVLDLNAPLKKEIPRFEDAIADVAEDIL</sequence>
<name>A0A7W3VVJ2_9PSEU</name>
<dbReference type="Proteomes" id="UP000526734">
    <property type="component" value="Unassembled WGS sequence"/>
</dbReference>
<gene>
    <name evidence="1" type="ORF">H4281_12710</name>
</gene>
<evidence type="ECO:0008006" key="3">
    <source>
        <dbReference type="Google" id="ProtNLM"/>
    </source>
</evidence>
<dbReference type="AlphaFoldDB" id="A0A7W3VVJ2"/>
<reference evidence="1 2" key="1">
    <citation type="submission" date="2020-08" db="EMBL/GenBank/DDBJ databases">
        <title>Amycolatopsis sp. nov. DR6-1 isolated from Dendrobium heterocarpum.</title>
        <authorList>
            <person name="Tedsree N."/>
            <person name="Kuncharoen N."/>
            <person name="Likhitwitayawuid K."/>
            <person name="Tanasupawat S."/>
        </authorList>
    </citation>
    <scope>NUCLEOTIDE SEQUENCE [LARGE SCALE GENOMIC DNA]</scope>
    <source>
        <strain evidence="1 2">DR6-1</strain>
    </source>
</reference>